<evidence type="ECO:0000256" key="2">
    <source>
        <dbReference type="SAM" id="Phobius"/>
    </source>
</evidence>
<accession>A0AAE0GTA3</accession>
<dbReference type="EMBL" id="LGRX02002645">
    <property type="protein sequence ID" value="KAK3283815.1"/>
    <property type="molecule type" value="Genomic_DNA"/>
</dbReference>
<feature type="region of interest" description="Disordered" evidence="1">
    <location>
        <begin position="2628"/>
        <end position="2661"/>
    </location>
</feature>
<keyword evidence="4" id="KW-1185">Reference proteome</keyword>
<evidence type="ECO:0000313" key="3">
    <source>
        <dbReference type="EMBL" id="KAK3283815.1"/>
    </source>
</evidence>
<feature type="region of interest" description="Disordered" evidence="1">
    <location>
        <begin position="2001"/>
        <end position="2028"/>
    </location>
</feature>
<proteinExistence type="predicted"/>
<organism evidence="3 4">
    <name type="scientific">Cymbomonas tetramitiformis</name>
    <dbReference type="NCBI Taxonomy" id="36881"/>
    <lineage>
        <taxon>Eukaryota</taxon>
        <taxon>Viridiplantae</taxon>
        <taxon>Chlorophyta</taxon>
        <taxon>Pyramimonadophyceae</taxon>
        <taxon>Pyramimonadales</taxon>
        <taxon>Pyramimonadaceae</taxon>
        <taxon>Cymbomonas</taxon>
    </lineage>
</organism>
<gene>
    <name evidence="3" type="ORF">CYMTET_8504</name>
</gene>
<dbReference type="Proteomes" id="UP001190700">
    <property type="component" value="Unassembled WGS sequence"/>
</dbReference>
<feature type="non-terminal residue" evidence="3">
    <location>
        <position position="1"/>
    </location>
</feature>
<feature type="compositionally biased region" description="Basic and acidic residues" evidence="1">
    <location>
        <begin position="2004"/>
        <end position="2019"/>
    </location>
</feature>
<comment type="caution">
    <text evidence="3">The sequence shown here is derived from an EMBL/GenBank/DDBJ whole genome shotgun (WGS) entry which is preliminary data.</text>
</comment>
<reference evidence="3 4" key="1">
    <citation type="journal article" date="2015" name="Genome Biol. Evol.">
        <title>Comparative Genomics of a Bacterivorous Green Alga Reveals Evolutionary Causalities and Consequences of Phago-Mixotrophic Mode of Nutrition.</title>
        <authorList>
            <person name="Burns J.A."/>
            <person name="Paasch A."/>
            <person name="Narechania A."/>
            <person name="Kim E."/>
        </authorList>
    </citation>
    <scope>NUCLEOTIDE SEQUENCE [LARGE SCALE GENOMIC DNA]</scope>
    <source>
        <strain evidence="3 4">PLY_AMNH</strain>
    </source>
</reference>
<feature type="region of interest" description="Disordered" evidence="1">
    <location>
        <begin position="1933"/>
        <end position="1961"/>
    </location>
</feature>
<feature type="transmembrane region" description="Helical" evidence="2">
    <location>
        <begin position="3748"/>
        <end position="3769"/>
    </location>
</feature>
<feature type="transmembrane region" description="Helical" evidence="2">
    <location>
        <begin position="899"/>
        <end position="923"/>
    </location>
</feature>
<feature type="transmembrane region" description="Helical" evidence="2">
    <location>
        <begin position="1017"/>
        <end position="1042"/>
    </location>
</feature>
<evidence type="ECO:0000256" key="1">
    <source>
        <dbReference type="SAM" id="MobiDB-lite"/>
    </source>
</evidence>
<name>A0AAE0GTA3_9CHLO</name>
<feature type="transmembrane region" description="Helical" evidence="2">
    <location>
        <begin position="484"/>
        <end position="513"/>
    </location>
</feature>
<keyword evidence="2" id="KW-1133">Transmembrane helix</keyword>
<feature type="region of interest" description="Disordered" evidence="1">
    <location>
        <begin position="3426"/>
        <end position="3446"/>
    </location>
</feature>
<feature type="region of interest" description="Disordered" evidence="1">
    <location>
        <begin position="2482"/>
        <end position="2520"/>
    </location>
</feature>
<keyword evidence="2" id="KW-0812">Transmembrane</keyword>
<sequence length="3840" mass="420320">LDPAVSDLSLSYVSNTGRDVTETATNTFAVSNPPAASDLPATITVKVPLGMQVPPVAIRGTGTDEIEVEMRGLDDAVSGKHYLQMSSFVFNDTLSLCHLQLHGRTVEIGKTHIAAYTGVAELTDVVFGSIMNAAQLTLLEESFSSQTWDMRTFQKDTHALEFDALDAMNITNRSTYHTLSFGFLDVSSMTGGGGGDVFITSPRTTVMKTFSSREYYCLGGREVINFNTSCSMNVSAPVNGTAYSNQTHSCPQIHSAWAIPRVDTSPDDQVAYLHLAVMDGGIYVTVEDLTAGGAQCHRGQGEIAQSSAMEAFGGFPGGFDTLGGSLLSKHNEWINDGTGYDAAVVVRLYGPKELQGIGHWVFCTLKAYIVLTIRWITAVSGSILTPKLATLRARLVPNVCPYCPAAQAYSNIQVQGTISELFLQQLGFVTSGNDNVMLLVKQVQDTMHYFWNEGPSERAEIYSYGLGSNLNWIRTSETLSSYPLIVLVLSTVIGIGAGGVSCYVVWAMAIWAFNKHHAYLMRQLRYAHMKQQLEAEDEGRAKKKKVASRNTHVTVVSQGILSTKVAKVLVENKPSGVSRPFSHSAFFHIEMLVEFMRRSFVDPLELFIYSLPEKDGSQDGLVTGMDDAQTLAEEQEADDGGEVSHEQAAGERELNFVPLKRFKMEFNRFCMQHGILPYGKIQDKKLILKLAGLAIKRNVSQVDSFVCLGWRHLPAATMDAIVADAANKTNRLTDSVTMFLQTNCVATGQETDAIPVQELSARYNAFCHRLRIPQDQRMYIDNGTQQVLAFGAQLVPRQESLLVEGLYVDTIQVTREVPLAKMLTAELKEAVKVDFSMGNIQKQLKNQVFKRAQSAMDRLMAQCFMEIESGLYRPRLQLHQWAHLGLKCIFSPYSKLWDLVLPAFQVGVVFLLPLPLFMIGLYVQSSDRVMYASDPEIDIFVWSDWTYLWTYSDRTVMRAKFAHMRPLLKCIFFVIPIYITIGLAAFACHITGLRAWDPEAFVQHSYLKRLITGTFNSLCLLTLFAYASFVGMLAAWLLLGAILNPDAFLPYGVAVLTTGTVALQRYRSLKQMYESTLEKITGCTADILNEFLLQPLKDVLAPLEALEELQQAAVSKLSHLPGLDSIDADLLLKSIANNDFSGISAQLAAQPLVSSLGLSTDAIQCILKGELDAVEEHVSKALHVRSKRGRAVIRAILSTCPPWGRASPPPGLLQAVEMLSQEANIPVPIAKALASFMFASVRYKNGKTQWNAATEHLLEQILAMEVAQKSQSGHPPYRLLREVIGSEILTCVINLALGDMRGLVLLLERYWHTPASEALLKIARWYSYGSGNDTGSGLEPQALQSLRDDLATFSEKWLNIKADAFTALADLASGTKVQLEFLSEALNLKVSELRSYLQATAIRTDATLLHSAVGQLVKLMGPEPQTSSFMFGLSSTVYGNNLADEQEAALRRMYKPGAAAIWCACLHSSSEAAPLNVHDMRSVVLALKSSKQRVLMEIAAVAISGTSATANMLPNISLLLGVPRHAIRHFGLCVLLFADNERLYIEDEEKVKSWKSVASRLARRARIRRMWRTMMMLPGGHQERANRLAKMSKEETARSLQSVGLKVGSIGSKLTVTAGRNQKAAPGSGDKSISGRALQMALSPEAPPTHDELQKAILKSFPNHQHQQAVLALAHMASGRPTEVALSTLARLLQLDKEVISLLVDLTMGDFLRVLGFRTQELIEKREKVQAAAEEAKVKALKSKNASLKAGSTLKKIRSTQGSARSVYKLLNAHGAPARLGTGSAEGISVSELDSDMVQNRFSQLPAVQILPLCRGERLKLLSLVTGLPTLEVITTAQQVRRWCEWGEARNDFINHMAGAMNINPRSMFTLMRACGIQRPSARLGRAKGSQKLGAGAVGRARRMLSALHDILADAHPTTQDSFLGVVGEVQHKASSEKQRTPPTLLEEDEEGAVPEASSRSGDIAQAVTEVYAGEVKVFPELTQSVSPDTKKLRPGVLAAVTQHAEHSTHSEPAQHAEHAAGSADGSRGAVPMNLAAVTHARAAAAMLMNLHSTNLEAVLCHKLLHMVGSKQIHEKSFASHLNKGLQDVGKLGEQLQDNFRPPNIISEQIQGRILQGTGDKLASDSKTDTDRPASDELEDELLDHMLTKSLWTSTANVVRGHHSFAFLGLYLQACRMQHLAQQAASRSPCAGRTLPIEDSGFTLPPRMWETVKQVTYTLDMVKVLHMEELDGHKTAAQTAMLLLQAAFVSKLGDHKCLQEVFLPLVRLVNLRGEAEVRTNFLLALAVGAPPGETQIMQKAFSSGHIRAVTRVPATLLSSTVALFHHDTASITFAAQFFQGELRVSNETLTGMLAAVKHMPDTLGVLPSLMGIPPNLASALVAVTNHSSQPRNPRQMGALGVLIGMEQMLAIDNLVDILHGKPQCVTQLDWEKEVEEVHHELLLADAIAAAAAGRQMQDHQLVAIIQRLVRHVHAPLPANQMREQSSFEPGIWGSPPSHHGHNTPSPASPDAQPDTDEHNRGQAAMRLQHGISMMIRLGRGDTNAAAELVLELTELDSRHWDALGALVEDCSVSPDDPDAQPRLASAAPQPDMLASTVSRFRTGSGSQGPLHSAEFPRYNSVTNNRDRPASIGIQDHEPYHEPTTPMQGSRRVYNKQPPREELSELQEMSSRVLLVVEYVLRNPHEFHEPNAIWKDPSASVPMFNNCQAFFMDVAACFGRVECSQLRQEAAWVLPGVTMFSRMMMLSAAIVLPDTYMLLVPAMEGQLDVSDEPFPAQCSPDNDAVNTGAEAEVPLEPSPESAAKMSAAAQPVAMTLKSCESLVVGTMALVCGDWKVLTKFGDALLHELRLVRDESKDVSMSNTDQVRQEQEAAQSLSSAVKALEMLWLLVRGDCSKAADALAGGVEPRTSLRAMLQHAQPNERYCANLVMLHRLATLDRNDLPDTLRRKVMNGITDLHSLRRSLFRGHEMRSRNETKKICQTLQKLLMLAAGGRGAMGISDLEEVAEHLGVAAGGASRNFAACVRLAGREPEVSPAELEGLAGIGLEPESILHFTRAMQGHRTSLTELASQLTKLTGEEGAENIFDRALQDVKDTVQDTLELLGVFGTVIGYIINLVLRVLRSIGAVAIEGKEQIKKVAPRVHQSAGGEAEELTSDEDRFLDGMEALFAAAQGDVKGALGMLQSLSREERWSAIETEVWNILEGYKSLVVGYGPGALSCLPREMPQRHSTLLRTALLLKCQDYASLKHTLPEIAKALDPTLGVEDPANLMQTDRLLRTACGHTQASLELASLANGRQEMDLAFFISALIDPSVTKASSGSELGKRNTNWVKYKHGLEQAMVWFQVPLSVQQSLHDSKKVLMYTLMRKISRNCTGVELACIQQRLLNSVFRLEQRPAVQELANLTYFGNCHMNSVLEQLMQRRPATAKEPTFDAEIGPESSRQGELATAENVRGTATLLVEREMGASQAEFPDHPESSGSLELEIEPREEAAKAKAAESLAKKGRIITTMFTSFENPEHSSLKDLMSLALRLLVKPEQGAEYAKALSKEMQLFFEALLSGQTQLLKDTALEQVLPWLVNNEKELHDKVKVWIGFILRMKLEDDHNPENELEELGQMAKTIIEMAQLNLTEADMLGFLQILVAVGRQDVQGSLKAMNSLNHVMPNQVQLLIQLLEGLGALRMSQGSGKAGKDGLLVSLKLNLTDERRMELLSLADGGTGVIKLEGMAEAVGTVAKELAEDCMRILNISWDFLIVLFVSAISYLTLIMIFLFLGIKAFSSTSTFGSIVESLCAAGAGVGSSVKGAIQDAKADTFDIKGTVKKAWSRLTLDDNESTDGAELVQSQ</sequence>
<keyword evidence="2" id="KW-0472">Membrane</keyword>
<feature type="transmembrane region" description="Helical" evidence="2">
    <location>
        <begin position="971"/>
        <end position="996"/>
    </location>
</feature>
<protein>
    <submittedName>
        <fullName evidence="3">Uncharacterized protein</fullName>
    </submittedName>
</protein>
<feature type="compositionally biased region" description="Basic and acidic residues" evidence="1">
    <location>
        <begin position="2628"/>
        <end position="2640"/>
    </location>
</feature>
<evidence type="ECO:0000313" key="4">
    <source>
        <dbReference type="Proteomes" id="UP001190700"/>
    </source>
</evidence>